<dbReference type="RefSeq" id="WP_149357070.1">
    <property type="nucleotide sequence ID" value="NZ_BKBW01000017.1"/>
</dbReference>
<dbReference type="AlphaFoldDB" id="A0A5A7MIX4"/>
<dbReference type="EMBL" id="BKBW01000017">
    <property type="protein sequence ID" value="GEQ77747.1"/>
    <property type="molecule type" value="Genomic_DNA"/>
</dbReference>
<sequence length="169" mass="18493">MLTYMEVQTRCTIQMQSLAREVEALKRQLVHLRAKVIVRDSALAWEREQRHALAQAMALNLVQAPPQVPQASQATTAAGIDWPLVETADSQALAEQQLLEDSLHAADLVICQTGCISDGAYWRVKDHCKRTGKTCLLVDQPTALRVVRIHPSGEDGKVVAAQACIEGAS</sequence>
<gene>
    <name evidence="1" type="ORF">CTTA_4752</name>
</gene>
<evidence type="ECO:0000313" key="1">
    <source>
        <dbReference type="EMBL" id="GEQ77747.1"/>
    </source>
</evidence>
<protein>
    <recommendedName>
        <fullName evidence="3">DUF2325 domain-containing protein</fullName>
    </recommendedName>
</protein>
<name>A0A5A7MIX4_COMTE</name>
<dbReference type="Proteomes" id="UP000323105">
    <property type="component" value="Unassembled WGS sequence"/>
</dbReference>
<organism evidence="1 2">
    <name type="scientific">Comamonas testosteroni</name>
    <name type="common">Pseudomonas testosteroni</name>
    <dbReference type="NCBI Taxonomy" id="285"/>
    <lineage>
        <taxon>Bacteria</taxon>
        <taxon>Pseudomonadati</taxon>
        <taxon>Pseudomonadota</taxon>
        <taxon>Betaproteobacteria</taxon>
        <taxon>Burkholderiales</taxon>
        <taxon>Comamonadaceae</taxon>
        <taxon>Comamonas</taxon>
    </lineage>
</organism>
<accession>A0A5A7MIX4</accession>
<proteinExistence type="predicted"/>
<reference evidence="1 2" key="1">
    <citation type="journal article" date="2019" name="Microbiol. Resour. Announc.">
        <title>Draft Genome Sequence of Comamonas testosteroni TA441, a Bacterium That Has a Cryptic Phenol Degradation Gene Cluster.</title>
        <authorList>
            <person name="Arai H."/>
            <person name="Ishii M."/>
        </authorList>
    </citation>
    <scope>NUCLEOTIDE SEQUENCE [LARGE SCALE GENOMIC DNA]</scope>
    <source>
        <strain evidence="1 2">TA441</strain>
    </source>
</reference>
<evidence type="ECO:0000313" key="2">
    <source>
        <dbReference type="Proteomes" id="UP000323105"/>
    </source>
</evidence>
<comment type="caution">
    <text evidence="1">The sequence shown here is derived from an EMBL/GenBank/DDBJ whole genome shotgun (WGS) entry which is preliminary data.</text>
</comment>
<evidence type="ECO:0008006" key="3">
    <source>
        <dbReference type="Google" id="ProtNLM"/>
    </source>
</evidence>